<comment type="caution">
    <text evidence="1">The sequence shown here is derived from an EMBL/GenBank/DDBJ whole genome shotgun (WGS) entry which is preliminary data.</text>
</comment>
<evidence type="ECO:0000313" key="1">
    <source>
        <dbReference type="EMBL" id="KAH3855474.1"/>
    </source>
</evidence>
<proteinExistence type="predicted"/>
<protein>
    <submittedName>
        <fullName evidence="1">Uncharacterized protein</fullName>
    </submittedName>
</protein>
<reference evidence="1" key="2">
    <citation type="submission" date="2020-11" db="EMBL/GenBank/DDBJ databases">
        <authorList>
            <person name="McCartney M.A."/>
            <person name="Auch B."/>
            <person name="Kono T."/>
            <person name="Mallez S."/>
            <person name="Becker A."/>
            <person name="Gohl D.M."/>
            <person name="Silverstein K.A.T."/>
            <person name="Koren S."/>
            <person name="Bechman K.B."/>
            <person name="Herman A."/>
            <person name="Abrahante J.E."/>
            <person name="Garbe J."/>
        </authorList>
    </citation>
    <scope>NUCLEOTIDE SEQUENCE</scope>
    <source>
        <strain evidence="1">Duluth1</strain>
        <tissue evidence="1">Whole animal</tissue>
    </source>
</reference>
<gene>
    <name evidence="1" type="ORF">DPMN_098041</name>
</gene>
<name>A0A9D4LCT9_DREPO</name>
<organism evidence="1 2">
    <name type="scientific">Dreissena polymorpha</name>
    <name type="common">Zebra mussel</name>
    <name type="synonym">Mytilus polymorpha</name>
    <dbReference type="NCBI Taxonomy" id="45954"/>
    <lineage>
        <taxon>Eukaryota</taxon>
        <taxon>Metazoa</taxon>
        <taxon>Spiralia</taxon>
        <taxon>Lophotrochozoa</taxon>
        <taxon>Mollusca</taxon>
        <taxon>Bivalvia</taxon>
        <taxon>Autobranchia</taxon>
        <taxon>Heteroconchia</taxon>
        <taxon>Euheterodonta</taxon>
        <taxon>Imparidentia</taxon>
        <taxon>Neoheterodontei</taxon>
        <taxon>Myida</taxon>
        <taxon>Dreissenoidea</taxon>
        <taxon>Dreissenidae</taxon>
        <taxon>Dreissena</taxon>
    </lineage>
</organism>
<dbReference type="Proteomes" id="UP000828390">
    <property type="component" value="Unassembled WGS sequence"/>
</dbReference>
<dbReference type="EMBL" id="JAIWYP010000003">
    <property type="protein sequence ID" value="KAH3855474.1"/>
    <property type="molecule type" value="Genomic_DNA"/>
</dbReference>
<keyword evidence="2" id="KW-1185">Reference proteome</keyword>
<sequence>MVQSGLSAVYGVTEQQAWSGRSDKKSIRERVNPQCAGTEITRFRTMRRILGEPS</sequence>
<accession>A0A9D4LCT9</accession>
<reference evidence="1" key="1">
    <citation type="journal article" date="2019" name="bioRxiv">
        <title>The Genome of the Zebra Mussel, Dreissena polymorpha: A Resource for Invasive Species Research.</title>
        <authorList>
            <person name="McCartney M.A."/>
            <person name="Auch B."/>
            <person name="Kono T."/>
            <person name="Mallez S."/>
            <person name="Zhang Y."/>
            <person name="Obille A."/>
            <person name="Becker A."/>
            <person name="Abrahante J.E."/>
            <person name="Garbe J."/>
            <person name="Badalamenti J.P."/>
            <person name="Herman A."/>
            <person name="Mangelson H."/>
            <person name="Liachko I."/>
            <person name="Sullivan S."/>
            <person name="Sone E.D."/>
            <person name="Koren S."/>
            <person name="Silverstein K.A.T."/>
            <person name="Beckman K.B."/>
            <person name="Gohl D.M."/>
        </authorList>
    </citation>
    <scope>NUCLEOTIDE SEQUENCE</scope>
    <source>
        <strain evidence="1">Duluth1</strain>
        <tissue evidence="1">Whole animal</tissue>
    </source>
</reference>
<dbReference type="AlphaFoldDB" id="A0A9D4LCT9"/>
<evidence type="ECO:0000313" key="2">
    <source>
        <dbReference type="Proteomes" id="UP000828390"/>
    </source>
</evidence>